<dbReference type="AlphaFoldDB" id="A0A317CQV0"/>
<name>A0A317CQV0_9GAMM</name>
<dbReference type="PANTHER" id="PTHR43177:SF3">
    <property type="entry name" value="PROTEIN NRFC HOMOLOG"/>
    <property type="match status" value="1"/>
</dbReference>
<dbReference type="PROSITE" id="PS00198">
    <property type="entry name" value="4FE4S_FER_1"/>
    <property type="match status" value="1"/>
</dbReference>
<evidence type="ECO:0000256" key="4">
    <source>
        <dbReference type="ARBA" id="ARBA00023014"/>
    </source>
</evidence>
<evidence type="ECO:0000256" key="2">
    <source>
        <dbReference type="ARBA" id="ARBA00022723"/>
    </source>
</evidence>
<keyword evidence="1" id="KW-0004">4Fe-4S</keyword>
<dbReference type="GO" id="GO:0046872">
    <property type="term" value="F:metal ion binding"/>
    <property type="evidence" value="ECO:0007669"/>
    <property type="project" value="UniProtKB-KW"/>
</dbReference>
<evidence type="ECO:0000259" key="6">
    <source>
        <dbReference type="PROSITE" id="PS51379"/>
    </source>
</evidence>
<feature type="domain" description="4Fe-4S ferredoxin-type" evidence="6">
    <location>
        <begin position="78"/>
        <end position="107"/>
    </location>
</feature>
<dbReference type="InterPro" id="IPR050954">
    <property type="entry name" value="ET_IronSulfur_Cluster-Binding"/>
</dbReference>
<dbReference type="PANTHER" id="PTHR43177">
    <property type="entry name" value="PROTEIN NRFC"/>
    <property type="match status" value="1"/>
</dbReference>
<keyword evidence="4" id="KW-0411">Iron-sulfur</keyword>
<evidence type="ECO:0000256" key="5">
    <source>
        <dbReference type="SAM" id="MobiDB-lite"/>
    </source>
</evidence>
<dbReference type="RefSeq" id="WP_109835631.1">
    <property type="nucleotide sequence ID" value="NZ_QGKM01000001.1"/>
</dbReference>
<evidence type="ECO:0000256" key="1">
    <source>
        <dbReference type="ARBA" id="ARBA00022485"/>
    </source>
</evidence>
<dbReference type="SUPFAM" id="SSF54862">
    <property type="entry name" value="4Fe-4S ferredoxins"/>
    <property type="match status" value="1"/>
</dbReference>
<evidence type="ECO:0000256" key="3">
    <source>
        <dbReference type="ARBA" id="ARBA00023004"/>
    </source>
</evidence>
<dbReference type="Pfam" id="PF13247">
    <property type="entry name" value="Fer4_11"/>
    <property type="match status" value="1"/>
</dbReference>
<dbReference type="PROSITE" id="PS51379">
    <property type="entry name" value="4FE4S_FER_2"/>
    <property type="match status" value="3"/>
</dbReference>
<keyword evidence="3" id="KW-0408">Iron</keyword>
<gene>
    <name evidence="7" type="ORF">DKW60_00130</name>
</gene>
<sequence length="220" mass="23779">MARMKFYCDAERCIECNACVTACKNEHEIPVGVNRRRVVTIKDGEPGERSLSVACMHCSDAPCAAVCPVDCFEITDEGIVLHNKDTCIGCGYCFYACPFGAPQFPTDGAFSSRGKMDKCTFCAGGPEEEDMSPAEYTKYGTNRIAEGKLPICAEMCSTHALLAGDANVVADVYRDRVVNRGAAAFSQTRLQQKANFRPNPSLSGRATGGSVQQWTPDSSN</sequence>
<evidence type="ECO:0000313" key="8">
    <source>
        <dbReference type="Proteomes" id="UP000245539"/>
    </source>
</evidence>
<comment type="caution">
    <text evidence="7">The sequence shown here is derived from an EMBL/GenBank/DDBJ whole genome shotgun (WGS) entry which is preliminary data.</text>
</comment>
<reference evidence="7 8" key="1">
    <citation type="submission" date="2018-05" db="EMBL/GenBank/DDBJ databases">
        <title>Leucothrix arctica sp. nov., isolated from Arctic seawater.</title>
        <authorList>
            <person name="Choi A."/>
            <person name="Baek K."/>
        </authorList>
    </citation>
    <scope>NUCLEOTIDE SEQUENCE [LARGE SCALE GENOMIC DNA]</scope>
    <source>
        <strain evidence="7 8">JCM 18388</strain>
    </source>
</reference>
<proteinExistence type="predicted"/>
<feature type="domain" description="4Fe-4S ferredoxin-type" evidence="6">
    <location>
        <begin position="4"/>
        <end position="34"/>
    </location>
</feature>
<dbReference type="OrthoDB" id="9779457at2"/>
<dbReference type="NCBIfam" id="NF038355">
    <property type="entry name" value="FDH3_beta"/>
    <property type="match status" value="1"/>
</dbReference>
<dbReference type="EMBL" id="QGKM01000001">
    <property type="protein sequence ID" value="PWR00650.1"/>
    <property type="molecule type" value="Genomic_DNA"/>
</dbReference>
<dbReference type="Gene3D" id="3.30.70.20">
    <property type="match status" value="2"/>
</dbReference>
<accession>A0A317CQV0</accession>
<evidence type="ECO:0000313" key="7">
    <source>
        <dbReference type="EMBL" id="PWR00650.1"/>
    </source>
</evidence>
<dbReference type="CDD" id="cd16371">
    <property type="entry name" value="DMSOR_beta_like"/>
    <property type="match status" value="1"/>
</dbReference>
<dbReference type="InterPro" id="IPR017900">
    <property type="entry name" value="4Fe4S_Fe_S_CS"/>
</dbReference>
<keyword evidence="2" id="KW-0479">Metal-binding</keyword>
<organism evidence="7 8">
    <name type="scientific">Leucothrix pacifica</name>
    <dbReference type="NCBI Taxonomy" id="1247513"/>
    <lineage>
        <taxon>Bacteria</taxon>
        <taxon>Pseudomonadati</taxon>
        <taxon>Pseudomonadota</taxon>
        <taxon>Gammaproteobacteria</taxon>
        <taxon>Thiotrichales</taxon>
        <taxon>Thiotrichaceae</taxon>
        <taxon>Leucothrix</taxon>
    </lineage>
</organism>
<keyword evidence="8" id="KW-1185">Reference proteome</keyword>
<dbReference type="InterPro" id="IPR017896">
    <property type="entry name" value="4Fe4S_Fe-S-bd"/>
</dbReference>
<feature type="domain" description="4Fe-4S ferredoxin-type" evidence="6">
    <location>
        <begin position="45"/>
        <end position="77"/>
    </location>
</feature>
<dbReference type="Proteomes" id="UP000245539">
    <property type="component" value="Unassembled WGS sequence"/>
</dbReference>
<dbReference type="GO" id="GO:0051539">
    <property type="term" value="F:4 iron, 4 sulfur cluster binding"/>
    <property type="evidence" value="ECO:0007669"/>
    <property type="project" value="UniProtKB-KW"/>
</dbReference>
<protein>
    <submittedName>
        <fullName evidence="7">Formate dehydrogenase</fullName>
    </submittedName>
</protein>
<feature type="region of interest" description="Disordered" evidence="5">
    <location>
        <begin position="193"/>
        <end position="220"/>
    </location>
</feature>